<evidence type="ECO:0000313" key="1">
    <source>
        <dbReference type="EMBL" id="MBM9507769.1"/>
    </source>
</evidence>
<accession>A0ABS2TWQ7</accession>
<organism evidence="1 2">
    <name type="scientific">Actinacidiphila acididurans</name>
    <dbReference type="NCBI Taxonomy" id="2784346"/>
    <lineage>
        <taxon>Bacteria</taxon>
        <taxon>Bacillati</taxon>
        <taxon>Actinomycetota</taxon>
        <taxon>Actinomycetes</taxon>
        <taxon>Kitasatosporales</taxon>
        <taxon>Streptomycetaceae</taxon>
        <taxon>Actinacidiphila</taxon>
    </lineage>
</organism>
<comment type="caution">
    <text evidence="1">The sequence shown here is derived from an EMBL/GenBank/DDBJ whole genome shotgun (WGS) entry which is preliminary data.</text>
</comment>
<keyword evidence="1" id="KW-0067">ATP-binding</keyword>
<keyword evidence="1" id="KW-0547">Nucleotide-binding</keyword>
<name>A0ABS2TWQ7_9ACTN</name>
<dbReference type="GO" id="GO:0005524">
    <property type="term" value="F:ATP binding"/>
    <property type="evidence" value="ECO:0007669"/>
    <property type="project" value="UniProtKB-KW"/>
</dbReference>
<reference evidence="1 2" key="1">
    <citation type="submission" date="2021-01" db="EMBL/GenBank/DDBJ databases">
        <title>Streptomyces acididurans sp. nov., isolated from a peat swamp forest soil.</title>
        <authorList>
            <person name="Chantavorakit T."/>
            <person name="Duangmal K."/>
        </authorList>
    </citation>
    <scope>NUCLEOTIDE SEQUENCE [LARGE SCALE GENOMIC DNA]</scope>
    <source>
        <strain evidence="1 2">KK5PA1</strain>
    </source>
</reference>
<keyword evidence="2" id="KW-1185">Reference proteome</keyword>
<proteinExistence type="predicted"/>
<dbReference type="EMBL" id="JADKYB010000014">
    <property type="protein sequence ID" value="MBM9507769.1"/>
    <property type="molecule type" value="Genomic_DNA"/>
</dbReference>
<gene>
    <name evidence="1" type="ORF">ITX44_25120</name>
</gene>
<dbReference type="Proteomes" id="UP000749040">
    <property type="component" value="Unassembled WGS sequence"/>
</dbReference>
<protein>
    <submittedName>
        <fullName evidence="1">ATP-binding protein</fullName>
    </submittedName>
</protein>
<sequence>MAGGMMHGRDRVTGFVRDALRRKGVPVAPLPVVVLTAPLGGGGSTVLDNLWGEFFEKSLSVRLDVGDAQGVEDIVLAAVQGWKRRVPGIRRMPFPRVGVIIKALSFVGDPQDRAGFEKYLNAGPREAAVQTALRDWADRAAPMLPPDQQVMARAIASLLSALQAALGRHGTRRTLRWLADPEVPGGGNGYDLLWRLWRRHVVDHDNAAVREVGKVLCAALLADARWAFNDAFQPGGQRLMNALLLVDNADNPMGDLFLDLLAECRRESRSSQRPDPLVVVAVRHGPVHAMRMGRAVASNDLELVFAPQVNEPPWFVPVRLAGLESTHVLEMCRSSVLGNTHRDGDFLRDLTGGHPEAVDRLAHLLAAFGRQAHDPRLLLAEPLPPRFELPEHWPPDHGTATTVEDYLLKRLLPEDLAVLTDGRLDPGGNPELDAMAVLAATPGLRLDACTAAFRSLEWHSSANANDARSRLTSALWLEEPHAGEAWEPHPMIALLLRRWLARRPQVWGRAHEGYVAHYTHVGNTPLRYRHTLAQAEPSQRAHLTGVVNYLERELDRPTATADWLPVLDQITTAPNRLRTAGDPRGFVTTLAGVAQADDRRRAITRLTVARWLFRDRTFDPAHRLAKTIADEYEALATFLTDSQALFEEADKYRVIENTWK</sequence>
<evidence type="ECO:0000313" key="2">
    <source>
        <dbReference type="Proteomes" id="UP000749040"/>
    </source>
</evidence>